<dbReference type="CDD" id="cd21081">
    <property type="entry name" value="DHD_Dac"/>
    <property type="match status" value="1"/>
</dbReference>
<feature type="compositionally biased region" description="Low complexity" evidence="5">
    <location>
        <begin position="690"/>
        <end position="715"/>
    </location>
</feature>
<feature type="compositionally biased region" description="Pro residues" evidence="5">
    <location>
        <begin position="101"/>
        <end position="114"/>
    </location>
</feature>
<dbReference type="Proteomes" id="UP000279307">
    <property type="component" value="Chromosome 5"/>
</dbReference>
<feature type="region of interest" description="Disordered" evidence="5">
    <location>
        <begin position="765"/>
        <end position="801"/>
    </location>
</feature>
<feature type="compositionally biased region" description="Basic and acidic residues" evidence="5">
    <location>
        <begin position="54"/>
        <end position="64"/>
    </location>
</feature>
<organism evidence="7 8">
    <name type="scientific">Ooceraea biroi</name>
    <name type="common">Clonal raider ant</name>
    <name type="synonym">Cerapachys biroi</name>
    <dbReference type="NCBI Taxonomy" id="2015173"/>
    <lineage>
        <taxon>Eukaryota</taxon>
        <taxon>Metazoa</taxon>
        <taxon>Ecdysozoa</taxon>
        <taxon>Arthropoda</taxon>
        <taxon>Hexapoda</taxon>
        <taxon>Insecta</taxon>
        <taxon>Pterygota</taxon>
        <taxon>Neoptera</taxon>
        <taxon>Endopterygota</taxon>
        <taxon>Hymenoptera</taxon>
        <taxon>Apocrita</taxon>
        <taxon>Aculeata</taxon>
        <taxon>Formicoidea</taxon>
        <taxon>Formicidae</taxon>
        <taxon>Dorylinae</taxon>
        <taxon>Ooceraea</taxon>
    </lineage>
</organism>
<reference evidence="7 8" key="1">
    <citation type="journal article" date="2018" name="Genome Res.">
        <title>The genomic architecture and molecular evolution of ant odorant receptors.</title>
        <authorList>
            <person name="McKenzie S.K."/>
            <person name="Kronauer D.J.C."/>
        </authorList>
    </citation>
    <scope>NUCLEOTIDE SEQUENCE [LARGE SCALE GENOMIC DNA]</scope>
    <source>
        <strain evidence="7">Clonal line C1</strain>
    </source>
</reference>
<feature type="compositionally biased region" description="Low complexity" evidence="5">
    <location>
        <begin position="457"/>
        <end position="466"/>
    </location>
</feature>
<feature type="compositionally biased region" description="Acidic residues" evidence="5">
    <location>
        <begin position="496"/>
        <end position="520"/>
    </location>
</feature>
<comment type="caution">
    <text evidence="7">The sequence shown here is derived from an EMBL/GenBank/DDBJ whole genome shotgun (WGS) entry which is preliminary data.</text>
</comment>
<feature type="compositionally biased region" description="Polar residues" evidence="5">
    <location>
        <begin position="672"/>
        <end position="681"/>
    </location>
</feature>
<feature type="compositionally biased region" description="Pro residues" evidence="5">
    <location>
        <begin position="85"/>
        <end position="94"/>
    </location>
</feature>
<comment type="similarity">
    <text evidence="3">Belongs to the DACH/dachshund family.</text>
</comment>
<evidence type="ECO:0000313" key="8">
    <source>
        <dbReference type="Proteomes" id="UP000279307"/>
    </source>
</evidence>
<evidence type="ECO:0000259" key="6">
    <source>
        <dbReference type="Pfam" id="PF02437"/>
    </source>
</evidence>
<gene>
    <name evidence="7" type="ORF">DMN91_004564</name>
</gene>
<dbReference type="PANTHER" id="PTHR12577">
    <property type="entry name" value="DACHSHUND"/>
    <property type="match status" value="1"/>
</dbReference>
<dbReference type="Pfam" id="PF02437">
    <property type="entry name" value="Ski_Sno_DHD"/>
    <property type="match status" value="1"/>
</dbReference>
<feature type="compositionally biased region" description="Low complexity" evidence="5">
    <location>
        <begin position="22"/>
        <end position="52"/>
    </location>
</feature>
<dbReference type="InterPro" id="IPR052417">
    <property type="entry name" value="Dachshund_domain"/>
</dbReference>
<accession>A0A3L8DPR8</accession>
<dbReference type="InterPro" id="IPR003380">
    <property type="entry name" value="SKI/SNO/DAC"/>
</dbReference>
<feature type="coiled-coil region" evidence="4">
    <location>
        <begin position="567"/>
        <end position="654"/>
    </location>
</feature>
<feature type="compositionally biased region" description="Low complexity" evidence="5">
    <location>
        <begin position="65"/>
        <end position="84"/>
    </location>
</feature>
<evidence type="ECO:0000256" key="2">
    <source>
        <dbReference type="ARBA" id="ARBA00023242"/>
    </source>
</evidence>
<feature type="domain" description="SKI/SNO/DAC" evidence="6">
    <location>
        <begin position="156"/>
        <end position="259"/>
    </location>
</feature>
<feature type="compositionally biased region" description="Low complexity" evidence="5">
    <location>
        <begin position="475"/>
        <end position="491"/>
    </location>
</feature>
<evidence type="ECO:0000256" key="5">
    <source>
        <dbReference type="SAM" id="MobiDB-lite"/>
    </source>
</evidence>
<feature type="region of interest" description="Disordered" evidence="5">
    <location>
        <begin position="1"/>
        <end position="114"/>
    </location>
</feature>
<dbReference type="FunFam" id="3.10.260.20:FF:000001">
    <property type="entry name" value="Dachshund homolog 1"/>
    <property type="match status" value="1"/>
</dbReference>
<dbReference type="InterPro" id="IPR037000">
    <property type="entry name" value="Ski_DNA-bd_sf"/>
</dbReference>
<evidence type="ECO:0000256" key="4">
    <source>
        <dbReference type="SAM" id="Coils"/>
    </source>
</evidence>
<keyword evidence="4" id="KW-0175">Coiled coil</keyword>
<dbReference type="AlphaFoldDB" id="A0A3L8DPR8"/>
<feature type="compositionally biased region" description="Basic and acidic residues" evidence="5">
    <location>
        <begin position="1"/>
        <end position="14"/>
    </location>
</feature>
<feature type="region of interest" description="Disordered" evidence="5">
    <location>
        <begin position="672"/>
        <end position="738"/>
    </location>
</feature>
<dbReference type="PANTHER" id="PTHR12577:SF6">
    <property type="entry name" value="DACHSHUND, ISOFORM B"/>
    <property type="match status" value="1"/>
</dbReference>
<dbReference type="GO" id="GO:0000978">
    <property type="term" value="F:RNA polymerase II cis-regulatory region sequence-specific DNA binding"/>
    <property type="evidence" value="ECO:0007669"/>
    <property type="project" value="TreeGrafter"/>
</dbReference>
<dbReference type="SUPFAM" id="SSF46955">
    <property type="entry name" value="Putative DNA-binding domain"/>
    <property type="match status" value="1"/>
</dbReference>
<dbReference type="Gene3D" id="3.10.260.20">
    <property type="entry name" value="Ski"/>
    <property type="match status" value="1"/>
</dbReference>
<sequence>MDHGAMDSSSDHSSRASPITGSPKPHSPSTQQSQQQQQLHGSQHQPPSSHQQSHGRDQIRDHHQQQQQHRGVPTPGSPTRGSPPQGLPLSPPPLSAGGGPGAPPGMVPRMPGLPPPGLGLLGQLGGMLSGHHSSPLELMAAHHAVLPPRSYNSPPPISTSDPTANECKLVDYRGQKVAAFIIAGDTMLCLPQAFELFLKHLVGGLHTVYTKLKRLDIVPLVCNVEQVRILRGLGAIQPGVNRCKLLSCKDFDVLYRDCTTARWFQRDGICGMGNWERIDCNRRNARRSRPGRPPKRASVGLSLAASHLAAAAGHHPQHSLKKHRMDNGDYYENGHLDVPRMEKSPLLANGYNHPPTHLSHMQFMQLGGHPGAGHTAILSPASLPHHLQAQAQARAEQGLKVNPNMTNMEALARSGTVWENCRAAYEDIVKHLERLREERGDAERALALDHKPRDLSSHNGSSNGHSPVLNLSKTAGSGSVGEQSGSEAGASHRSQDDEEEDDNLSEDLEDDNEKDEDLSDVPENLPLPAPGSESPPQALNYSQIASAAVAVSQGAQDPSVSSTETLLRNIQGLLKVAADNARQQERQINYEKAELKMDVLREREVKDSLERQLQDEQKVRVVYQKRLKKERRARKRLQEQLDLEIKRRTQLEEALKATGASSEQVRAITENVTAEARTSSEPPEASPVHSQSQQQPSQQQPPQQPLQQQQAAAQQYREAQVPRPSQQPSTPEKPAWGYGLDLIGSQASAFWQNYQESLVQELELERKSRQHQAAERDQVKSPLQESRTGYYKNSVLFTSAT</sequence>
<dbReference type="InterPro" id="IPR009061">
    <property type="entry name" value="DNA-bd_dom_put_sf"/>
</dbReference>
<feature type="region of interest" description="Disordered" evidence="5">
    <location>
        <begin position="449"/>
        <end position="538"/>
    </location>
</feature>
<dbReference type="GO" id="GO:0005667">
    <property type="term" value="C:transcription regulator complex"/>
    <property type="evidence" value="ECO:0007669"/>
    <property type="project" value="TreeGrafter"/>
</dbReference>
<dbReference type="OrthoDB" id="6436112at2759"/>
<evidence type="ECO:0000256" key="1">
    <source>
        <dbReference type="ARBA" id="ARBA00004123"/>
    </source>
</evidence>
<protein>
    <recommendedName>
        <fullName evidence="6">SKI/SNO/DAC domain-containing protein</fullName>
    </recommendedName>
</protein>
<dbReference type="EMBL" id="QOIP01000005">
    <property type="protein sequence ID" value="RLU22286.1"/>
    <property type="molecule type" value="Genomic_DNA"/>
</dbReference>
<comment type="subcellular location">
    <subcellularLocation>
        <location evidence="1">Nucleus</location>
    </subcellularLocation>
</comment>
<name>A0A3L8DPR8_OOCBI</name>
<dbReference type="GO" id="GO:0005634">
    <property type="term" value="C:nucleus"/>
    <property type="evidence" value="ECO:0007669"/>
    <property type="project" value="UniProtKB-SubCell"/>
</dbReference>
<keyword evidence="2" id="KW-0539">Nucleus</keyword>
<evidence type="ECO:0000313" key="7">
    <source>
        <dbReference type="EMBL" id="RLU22286.1"/>
    </source>
</evidence>
<dbReference type="GO" id="GO:0000981">
    <property type="term" value="F:DNA-binding transcription factor activity, RNA polymerase II-specific"/>
    <property type="evidence" value="ECO:0007669"/>
    <property type="project" value="TreeGrafter"/>
</dbReference>
<evidence type="ECO:0000256" key="3">
    <source>
        <dbReference type="ARBA" id="ARBA00038192"/>
    </source>
</evidence>
<feature type="compositionally biased region" description="Basic and acidic residues" evidence="5">
    <location>
        <begin position="765"/>
        <end position="779"/>
    </location>
</feature>
<proteinExistence type="inferred from homology"/>